<dbReference type="RefSeq" id="WP_016195176.1">
    <property type="nucleotide sequence ID" value="NZ_AQPN01000072.1"/>
</dbReference>
<dbReference type="PANTHER" id="PTHR33803">
    <property type="entry name" value="IS1478 TRANSPOSASE"/>
    <property type="match status" value="1"/>
</dbReference>
<keyword evidence="3" id="KW-1185">Reference proteome</keyword>
<gene>
    <name evidence="2" type="ORF">ADIARSV_1941</name>
</gene>
<name>R9GSR6_9SPHI</name>
<protein>
    <submittedName>
        <fullName evidence="2">ISPg7, transposase</fullName>
    </submittedName>
</protein>
<dbReference type="EMBL" id="AQPN01000072">
    <property type="protein sequence ID" value="EOR94907.1"/>
    <property type="molecule type" value="Genomic_DNA"/>
</dbReference>
<evidence type="ECO:0000313" key="3">
    <source>
        <dbReference type="Proteomes" id="UP000014174"/>
    </source>
</evidence>
<dbReference type="PANTHER" id="PTHR33803:SF3">
    <property type="entry name" value="BLL1974 PROTEIN"/>
    <property type="match status" value="1"/>
</dbReference>
<evidence type="ECO:0000256" key="1">
    <source>
        <dbReference type="SAM" id="MobiDB-lite"/>
    </source>
</evidence>
<dbReference type="AlphaFoldDB" id="R9GSR6"/>
<reference evidence="2 3" key="1">
    <citation type="journal article" date="2013" name="Genome Announc.">
        <title>Draft Genome Sequence of Arcticibacter svalbardensis Strain MN12-7T, a Member of the Family Sphingobacteriaceae Isolated from an Arctic Soil Sample.</title>
        <authorList>
            <person name="Shivaji S."/>
            <person name="Ara S."/>
            <person name="Prasad S."/>
            <person name="Manasa B.P."/>
            <person name="Begum Z."/>
            <person name="Singh A."/>
            <person name="Kumar Pinnaka A."/>
        </authorList>
    </citation>
    <scope>NUCLEOTIDE SEQUENCE [LARGE SCALE GENOMIC DNA]</scope>
    <source>
        <strain evidence="2 3">MN12-7</strain>
    </source>
</reference>
<comment type="caution">
    <text evidence="2">The sequence shown here is derived from an EMBL/GenBank/DDBJ whole genome shotgun (WGS) entry which is preliminary data.</text>
</comment>
<dbReference type="STRING" id="1150600.ADIARSV_1941"/>
<feature type="compositionally biased region" description="Basic residues" evidence="1">
    <location>
        <begin position="55"/>
        <end position="69"/>
    </location>
</feature>
<dbReference type="Proteomes" id="UP000014174">
    <property type="component" value="Unassembled WGS sequence"/>
</dbReference>
<accession>R9GSR6</accession>
<evidence type="ECO:0000313" key="2">
    <source>
        <dbReference type="EMBL" id="EOR94907.1"/>
    </source>
</evidence>
<dbReference type="eggNOG" id="COG3039">
    <property type="taxonomic scope" value="Bacteria"/>
</dbReference>
<proteinExistence type="predicted"/>
<feature type="region of interest" description="Disordered" evidence="1">
    <location>
        <begin position="50"/>
        <end position="69"/>
    </location>
</feature>
<organism evidence="2 3">
    <name type="scientific">Arcticibacter svalbardensis MN12-7</name>
    <dbReference type="NCBI Taxonomy" id="1150600"/>
    <lineage>
        <taxon>Bacteria</taxon>
        <taxon>Pseudomonadati</taxon>
        <taxon>Bacteroidota</taxon>
        <taxon>Sphingobacteriia</taxon>
        <taxon>Sphingobacteriales</taxon>
        <taxon>Sphingobacteriaceae</taxon>
        <taxon>Arcticibacter</taxon>
    </lineage>
</organism>
<sequence length="69" mass="7696">MHLKGKAQKKYEFGNKVSIVYTLNTGVIVGAMGFRNQYDGHTLEGALDQHEKLSGKRAKRATVNRGYRG</sequence>
<dbReference type="OrthoDB" id="1454687at2"/>